<organism evidence="1 2">
    <name type="scientific">Shewanella surugensis</name>
    <dbReference type="NCBI Taxonomy" id="212020"/>
    <lineage>
        <taxon>Bacteria</taxon>
        <taxon>Pseudomonadati</taxon>
        <taxon>Pseudomonadota</taxon>
        <taxon>Gammaproteobacteria</taxon>
        <taxon>Alteromonadales</taxon>
        <taxon>Shewanellaceae</taxon>
        <taxon>Shewanella</taxon>
    </lineage>
</organism>
<comment type="caution">
    <text evidence="1">The sequence shown here is derived from an EMBL/GenBank/DDBJ whole genome shotgun (WGS) entry which is preliminary data.</text>
</comment>
<dbReference type="RefSeq" id="WP_248938940.1">
    <property type="nucleotide sequence ID" value="NZ_JAKIKS010000009.1"/>
</dbReference>
<sequence length="64" mass="7753">MKYELNLDKEEYLDDYLSDDKDNNSSEFWQNNARSTLISNLYTVLHDAKKYGQYRTNTNQHNTW</sequence>
<dbReference type="Proteomes" id="UP001203423">
    <property type="component" value="Unassembled WGS sequence"/>
</dbReference>
<gene>
    <name evidence="1" type="ORF">L2764_03930</name>
</gene>
<proteinExistence type="predicted"/>
<dbReference type="EMBL" id="JAKIKS010000009">
    <property type="protein sequence ID" value="MCL1123654.1"/>
    <property type="molecule type" value="Genomic_DNA"/>
</dbReference>
<reference evidence="1 2" key="1">
    <citation type="submission" date="2022-01" db="EMBL/GenBank/DDBJ databases">
        <title>Whole genome-based taxonomy of the Shewanellaceae.</title>
        <authorList>
            <person name="Martin-Rodriguez A.J."/>
        </authorList>
    </citation>
    <scope>NUCLEOTIDE SEQUENCE [LARGE SCALE GENOMIC DNA]</scope>
    <source>
        <strain evidence="1 2">DSM 17177</strain>
    </source>
</reference>
<evidence type="ECO:0000313" key="2">
    <source>
        <dbReference type="Proteomes" id="UP001203423"/>
    </source>
</evidence>
<evidence type="ECO:0000313" key="1">
    <source>
        <dbReference type="EMBL" id="MCL1123654.1"/>
    </source>
</evidence>
<keyword evidence="2" id="KW-1185">Reference proteome</keyword>
<name>A0ABT0L7Y5_9GAMM</name>
<protein>
    <submittedName>
        <fullName evidence="1">Uncharacterized protein</fullName>
    </submittedName>
</protein>
<accession>A0ABT0L7Y5</accession>